<sequence length="230" mass="27461">MTALIQPDFFDPEFPEVDNLWFRSIETEIDNGLEKISLTVNYVEFLKIIENARPIVERLYEIVSYMQYIYLMAQILTFDGDCKTSRLSKLVQKRKRQKMKTFWRYNHNDLLCKKVYEQLHGISARIKISNNILKTMDLVYDIMEIKDKNMVYHHQIVIHIEIPVKLFTFQQPIQKENFIIYTWILINFDDAKMSESSFVVYGIFMHPEIQIMLPQSDLCEVSNSKFHITV</sequence>
<proteinExistence type="predicted"/>
<dbReference type="Proteomes" id="UP000789901">
    <property type="component" value="Unassembled WGS sequence"/>
</dbReference>
<gene>
    <name evidence="1" type="ORF">GMARGA_LOCUS1070</name>
</gene>
<name>A0ABM8VYA4_GIGMA</name>
<comment type="caution">
    <text evidence="1">The sequence shown here is derived from an EMBL/GenBank/DDBJ whole genome shotgun (WGS) entry which is preliminary data.</text>
</comment>
<accession>A0ABM8VYA4</accession>
<evidence type="ECO:0000313" key="2">
    <source>
        <dbReference type="Proteomes" id="UP000789901"/>
    </source>
</evidence>
<evidence type="ECO:0000313" key="1">
    <source>
        <dbReference type="EMBL" id="CAG8477449.1"/>
    </source>
</evidence>
<keyword evidence="2" id="KW-1185">Reference proteome</keyword>
<reference evidence="1 2" key="1">
    <citation type="submission" date="2021-06" db="EMBL/GenBank/DDBJ databases">
        <authorList>
            <person name="Kallberg Y."/>
            <person name="Tangrot J."/>
            <person name="Rosling A."/>
        </authorList>
    </citation>
    <scope>NUCLEOTIDE SEQUENCE [LARGE SCALE GENOMIC DNA]</scope>
    <source>
        <strain evidence="1 2">120-4 pot B 10/14</strain>
    </source>
</reference>
<organism evidence="1 2">
    <name type="scientific">Gigaspora margarita</name>
    <dbReference type="NCBI Taxonomy" id="4874"/>
    <lineage>
        <taxon>Eukaryota</taxon>
        <taxon>Fungi</taxon>
        <taxon>Fungi incertae sedis</taxon>
        <taxon>Mucoromycota</taxon>
        <taxon>Glomeromycotina</taxon>
        <taxon>Glomeromycetes</taxon>
        <taxon>Diversisporales</taxon>
        <taxon>Gigasporaceae</taxon>
        <taxon>Gigaspora</taxon>
    </lineage>
</organism>
<protein>
    <submittedName>
        <fullName evidence="1">14557_t:CDS:1</fullName>
    </submittedName>
</protein>
<dbReference type="EMBL" id="CAJVQB010000244">
    <property type="protein sequence ID" value="CAG8477449.1"/>
    <property type="molecule type" value="Genomic_DNA"/>
</dbReference>